<dbReference type="PANTHER" id="PTHR44229:SF4">
    <property type="entry name" value="15-HYDROXYPROSTAGLANDIN DEHYDROGENASE [NAD(+)]"/>
    <property type="match status" value="1"/>
</dbReference>
<sequence length="281" mass="30141">MNTFPATNRLSVIVTGGASGIGLAITRHFASQGHQVAVLDVNSKTGPGIVAEVATEFPNASLNFKWCDVSSWEAQSITFEQVYHEHGGRIDAVMANAGVSDQSAGALDCVPREFAMKPSLRMADINLDGAIYTVALAVHYMQKNEIGSRLPSTRGSIICTASSAAIYPFPVSPLYAASKAGLVGFVRSMAIRLLDSKIQINSLAPVVIETNITPDKALFKQMIVTPASTLTRAVAKFMENPGLTGQLAEIHGDSVTLRPDAEYVDVDTEKNLRMFWEMGHA</sequence>
<dbReference type="Pfam" id="PF00106">
    <property type="entry name" value="adh_short"/>
    <property type="match status" value="1"/>
</dbReference>
<evidence type="ECO:0000256" key="4">
    <source>
        <dbReference type="RuleBase" id="RU000363"/>
    </source>
</evidence>
<organism evidence="5 6">
    <name type="scientific">Plectosphaerella plurivora</name>
    <dbReference type="NCBI Taxonomy" id="936078"/>
    <lineage>
        <taxon>Eukaryota</taxon>
        <taxon>Fungi</taxon>
        <taxon>Dikarya</taxon>
        <taxon>Ascomycota</taxon>
        <taxon>Pezizomycotina</taxon>
        <taxon>Sordariomycetes</taxon>
        <taxon>Hypocreomycetidae</taxon>
        <taxon>Glomerellales</taxon>
        <taxon>Plectosphaerellaceae</taxon>
        <taxon>Plectosphaerella</taxon>
    </lineage>
</organism>
<dbReference type="InterPro" id="IPR002347">
    <property type="entry name" value="SDR_fam"/>
</dbReference>
<dbReference type="Gene3D" id="3.40.50.720">
    <property type="entry name" value="NAD(P)-binding Rossmann-like Domain"/>
    <property type="match status" value="1"/>
</dbReference>
<dbReference type="PROSITE" id="PS00061">
    <property type="entry name" value="ADH_SHORT"/>
    <property type="match status" value="1"/>
</dbReference>
<dbReference type="GO" id="GO:0005737">
    <property type="term" value="C:cytoplasm"/>
    <property type="evidence" value="ECO:0007669"/>
    <property type="project" value="TreeGrafter"/>
</dbReference>
<dbReference type="PANTHER" id="PTHR44229">
    <property type="entry name" value="15-HYDROXYPROSTAGLANDIN DEHYDROGENASE [NAD(+)]"/>
    <property type="match status" value="1"/>
</dbReference>
<evidence type="ECO:0000313" key="5">
    <source>
        <dbReference type="EMBL" id="KAH6695353.1"/>
    </source>
</evidence>
<name>A0A9P8VMK6_9PEZI</name>
<dbReference type="EMBL" id="JAGSXJ010000002">
    <property type="protein sequence ID" value="KAH6695353.1"/>
    <property type="molecule type" value="Genomic_DNA"/>
</dbReference>
<keyword evidence="3" id="KW-0560">Oxidoreductase</keyword>
<dbReference type="GO" id="GO:0016616">
    <property type="term" value="F:oxidoreductase activity, acting on the CH-OH group of donors, NAD or NADP as acceptor"/>
    <property type="evidence" value="ECO:0007669"/>
    <property type="project" value="TreeGrafter"/>
</dbReference>
<dbReference type="Proteomes" id="UP000770015">
    <property type="component" value="Unassembled WGS sequence"/>
</dbReference>
<dbReference type="PRINTS" id="PR00080">
    <property type="entry name" value="SDRFAMILY"/>
</dbReference>
<evidence type="ECO:0000256" key="3">
    <source>
        <dbReference type="ARBA" id="ARBA00023002"/>
    </source>
</evidence>
<dbReference type="InterPro" id="IPR036291">
    <property type="entry name" value="NAD(P)-bd_dom_sf"/>
</dbReference>
<dbReference type="PRINTS" id="PR00081">
    <property type="entry name" value="GDHRDH"/>
</dbReference>
<proteinExistence type="inferred from homology"/>
<reference evidence="5" key="1">
    <citation type="journal article" date="2021" name="Nat. Commun.">
        <title>Genetic determinants of endophytism in the Arabidopsis root mycobiome.</title>
        <authorList>
            <person name="Mesny F."/>
            <person name="Miyauchi S."/>
            <person name="Thiergart T."/>
            <person name="Pickel B."/>
            <person name="Atanasova L."/>
            <person name="Karlsson M."/>
            <person name="Huettel B."/>
            <person name="Barry K.W."/>
            <person name="Haridas S."/>
            <person name="Chen C."/>
            <person name="Bauer D."/>
            <person name="Andreopoulos W."/>
            <person name="Pangilinan J."/>
            <person name="LaButti K."/>
            <person name="Riley R."/>
            <person name="Lipzen A."/>
            <person name="Clum A."/>
            <person name="Drula E."/>
            <person name="Henrissat B."/>
            <person name="Kohler A."/>
            <person name="Grigoriev I.V."/>
            <person name="Martin F.M."/>
            <person name="Hacquard S."/>
        </authorList>
    </citation>
    <scope>NUCLEOTIDE SEQUENCE</scope>
    <source>
        <strain evidence="5">MPI-SDFR-AT-0117</strain>
    </source>
</reference>
<comment type="similarity">
    <text evidence="1 4">Belongs to the short-chain dehydrogenases/reductases (SDR) family.</text>
</comment>
<evidence type="ECO:0000256" key="1">
    <source>
        <dbReference type="ARBA" id="ARBA00006484"/>
    </source>
</evidence>
<dbReference type="OrthoDB" id="37659at2759"/>
<gene>
    <name evidence="5" type="ORF">F5X68DRAFT_227333</name>
</gene>
<evidence type="ECO:0000313" key="6">
    <source>
        <dbReference type="Proteomes" id="UP000770015"/>
    </source>
</evidence>
<accession>A0A9P8VMK6</accession>
<evidence type="ECO:0000256" key="2">
    <source>
        <dbReference type="ARBA" id="ARBA00022857"/>
    </source>
</evidence>
<dbReference type="SUPFAM" id="SSF51735">
    <property type="entry name" value="NAD(P)-binding Rossmann-fold domains"/>
    <property type="match status" value="1"/>
</dbReference>
<evidence type="ECO:0008006" key="7">
    <source>
        <dbReference type="Google" id="ProtNLM"/>
    </source>
</evidence>
<dbReference type="AlphaFoldDB" id="A0A9P8VMK6"/>
<keyword evidence="2" id="KW-0521">NADP</keyword>
<dbReference type="InterPro" id="IPR020904">
    <property type="entry name" value="Sc_DH/Rdtase_CS"/>
</dbReference>
<keyword evidence="6" id="KW-1185">Reference proteome</keyword>
<comment type="caution">
    <text evidence="5">The sequence shown here is derived from an EMBL/GenBank/DDBJ whole genome shotgun (WGS) entry which is preliminary data.</text>
</comment>
<protein>
    <recommendedName>
        <fullName evidence="7">Short chain dehydrogenase/reductase</fullName>
    </recommendedName>
</protein>